<dbReference type="Pfam" id="PF02902">
    <property type="entry name" value="Peptidase_C48"/>
    <property type="match status" value="1"/>
</dbReference>
<feature type="domain" description="Ubiquitin-like protease family profile" evidence="5">
    <location>
        <begin position="46"/>
        <end position="229"/>
    </location>
</feature>
<dbReference type="PROSITE" id="PS50600">
    <property type="entry name" value="ULP_PROTEASE"/>
    <property type="match status" value="1"/>
</dbReference>
<gene>
    <name evidence="6" type="ORF">M422DRAFT_54395</name>
</gene>
<reference evidence="6 7" key="1">
    <citation type="submission" date="2014-06" db="EMBL/GenBank/DDBJ databases">
        <title>Evolutionary Origins and Diversification of the Mycorrhizal Mutualists.</title>
        <authorList>
            <consortium name="DOE Joint Genome Institute"/>
            <consortium name="Mycorrhizal Genomics Consortium"/>
            <person name="Kohler A."/>
            <person name="Kuo A."/>
            <person name="Nagy L.G."/>
            <person name="Floudas D."/>
            <person name="Copeland A."/>
            <person name="Barry K.W."/>
            <person name="Cichocki N."/>
            <person name="Veneault-Fourrey C."/>
            <person name="LaButti K."/>
            <person name="Lindquist E.A."/>
            <person name="Lipzen A."/>
            <person name="Lundell T."/>
            <person name="Morin E."/>
            <person name="Murat C."/>
            <person name="Riley R."/>
            <person name="Ohm R."/>
            <person name="Sun H."/>
            <person name="Tunlid A."/>
            <person name="Henrissat B."/>
            <person name="Grigoriev I.V."/>
            <person name="Hibbett D.S."/>
            <person name="Martin F."/>
        </authorList>
    </citation>
    <scope>NUCLEOTIDE SEQUENCE [LARGE SCALE GENOMIC DNA]</scope>
    <source>
        <strain evidence="6 7">SS14</strain>
    </source>
</reference>
<evidence type="ECO:0000313" key="7">
    <source>
        <dbReference type="Proteomes" id="UP000054279"/>
    </source>
</evidence>
<accession>A0A0C9UJ98</accession>
<dbReference type="Gene3D" id="3.40.395.10">
    <property type="entry name" value="Adenoviral Proteinase, Chain A"/>
    <property type="match status" value="1"/>
</dbReference>
<dbReference type="GO" id="GO:0008234">
    <property type="term" value="F:cysteine-type peptidase activity"/>
    <property type="evidence" value="ECO:0007669"/>
    <property type="project" value="UniProtKB-KW"/>
</dbReference>
<dbReference type="Proteomes" id="UP000054279">
    <property type="component" value="Unassembled WGS sequence"/>
</dbReference>
<dbReference type="GO" id="GO:0016926">
    <property type="term" value="P:protein desumoylation"/>
    <property type="evidence" value="ECO:0007669"/>
    <property type="project" value="UniProtKB-ARBA"/>
</dbReference>
<dbReference type="InterPro" id="IPR038765">
    <property type="entry name" value="Papain-like_cys_pep_sf"/>
</dbReference>
<dbReference type="SUPFAM" id="SSF54001">
    <property type="entry name" value="Cysteine proteinases"/>
    <property type="match status" value="1"/>
</dbReference>
<dbReference type="GO" id="GO:0019783">
    <property type="term" value="F:ubiquitin-like protein peptidase activity"/>
    <property type="evidence" value="ECO:0007669"/>
    <property type="project" value="UniProtKB-ARBA"/>
</dbReference>
<dbReference type="PANTHER" id="PTHR46915">
    <property type="entry name" value="UBIQUITIN-LIKE PROTEASE 4-RELATED"/>
    <property type="match status" value="1"/>
</dbReference>
<dbReference type="EMBL" id="KN837293">
    <property type="protein sequence ID" value="KIJ28972.1"/>
    <property type="molecule type" value="Genomic_DNA"/>
</dbReference>
<organism evidence="6 7">
    <name type="scientific">Sphaerobolus stellatus (strain SS14)</name>
    <dbReference type="NCBI Taxonomy" id="990650"/>
    <lineage>
        <taxon>Eukaryota</taxon>
        <taxon>Fungi</taxon>
        <taxon>Dikarya</taxon>
        <taxon>Basidiomycota</taxon>
        <taxon>Agaricomycotina</taxon>
        <taxon>Agaricomycetes</taxon>
        <taxon>Phallomycetidae</taxon>
        <taxon>Geastrales</taxon>
        <taxon>Sphaerobolaceae</taxon>
        <taxon>Sphaerobolus</taxon>
    </lineage>
</organism>
<dbReference type="HOGENOM" id="CLU_1016241_0_0_1"/>
<evidence type="ECO:0000256" key="3">
    <source>
        <dbReference type="ARBA" id="ARBA00022801"/>
    </source>
</evidence>
<evidence type="ECO:0000256" key="4">
    <source>
        <dbReference type="ARBA" id="ARBA00022807"/>
    </source>
</evidence>
<evidence type="ECO:0000313" key="6">
    <source>
        <dbReference type="EMBL" id="KIJ28972.1"/>
    </source>
</evidence>
<dbReference type="GO" id="GO:0006508">
    <property type="term" value="P:proteolysis"/>
    <property type="evidence" value="ECO:0007669"/>
    <property type="project" value="UniProtKB-KW"/>
</dbReference>
<comment type="similarity">
    <text evidence="1">Belongs to the peptidase C48 family.</text>
</comment>
<dbReference type="InterPro" id="IPR003653">
    <property type="entry name" value="Peptidase_C48_C"/>
</dbReference>
<dbReference type="OrthoDB" id="442460at2759"/>
<keyword evidence="2" id="KW-0645">Protease</keyword>
<evidence type="ECO:0000256" key="2">
    <source>
        <dbReference type="ARBA" id="ARBA00022670"/>
    </source>
</evidence>
<evidence type="ECO:0000256" key="1">
    <source>
        <dbReference type="ARBA" id="ARBA00005234"/>
    </source>
</evidence>
<protein>
    <recommendedName>
        <fullName evidence="5">Ubiquitin-like protease family profile domain-containing protein</fullName>
    </recommendedName>
</protein>
<proteinExistence type="inferred from homology"/>
<keyword evidence="7" id="KW-1185">Reference proteome</keyword>
<dbReference type="PANTHER" id="PTHR46915:SF2">
    <property type="entry name" value="UBIQUITIN-LIKE PROTEASE 4"/>
    <property type="match status" value="1"/>
</dbReference>
<keyword evidence="4" id="KW-0788">Thiol protease</keyword>
<dbReference type="AlphaFoldDB" id="A0A0C9UJ98"/>
<sequence length="274" mass="31176">MGRLRQLLNGIAERMDLQDMISMSQETADYWWNEAIYRGIKKSASIAVKNQDMARLPPGNRLNDTLISVALELLKSENTERRQNQVTRLGIFNTFIYKEFNLKGHDYVAKWTDSNTLSDHDLIFVPIHDFSIEHWFLAVIHFPSSLLSCTQNNPEGSSDSLPCRIFTFDSLGQHNATVHSNLKCYLKEEFKAKYGRDCNCDIVGQDVEVTRQPNAIDCGIYLLCIADTLFGNPDLLKKKKPSKINLQSAEVKGMRSKLQKLIISLSQNTPFPDS</sequence>
<keyword evidence="3" id="KW-0378">Hydrolase</keyword>
<evidence type="ECO:0000259" key="5">
    <source>
        <dbReference type="PROSITE" id="PS50600"/>
    </source>
</evidence>
<name>A0A0C9UJ98_SPHS4</name>